<dbReference type="SUPFAM" id="SSF53098">
    <property type="entry name" value="Ribonuclease H-like"/>
    <property type="match status" value="1"/>
</dbReference>
<dbReference type="EMBL" id="CAJVQB010070913">
    <property type="protein sequence ID" value="CAG8842993.1"/>
    <property type="molecule type" value="Genomic_DNA"/>
</dbReference>
<reference evidence="2 3" key="1">
    <citation type="submission" date="2021-06" db="EMBL/GenBank/DDBJ databases">
        <authorList>
            <person name="Kallberg Y."/>
            <person name="Tangrot J."/>
            <person name="Rosling A."/>
        </authorList>
    </citation>
    <scope>NUCLEOTIDE SEQUENCE [LARGE SCALE GENOMIC DNA]</scope>
    <source>
        <strain evidence="2 3">120-4 pot B 10/14</strain>
    </source>
</reference>
<dbReference type="InterPro" id="IPR001584">
    <property type="entry name" value="Integrase_cat-core"/>
</dbReference>
<dbReference type="PANTHER" id="PTHR46585:SF1">
    <property type="entry name" value="CHROMO DOMAIN-CONTAINING PROTEIN"/>
    <property type="match status" value="1"/>
</dbReference>
<sequence>DNSLPTKKKVVLIYDSELREALLEKFHVAPVVFDSPLEHLQVDLVNLLLYAEHNDGYSYVLTLIDIFSRYVWAISLKDKEGSTIHSKLLVHGRTRHPQSQEKIERFSQTLGRHLTKIMWDEVFEVQAFFGFKMHVVYNTPEDITLENVALEDITLDDIALEDIAPEDIIAPENIIEKIILAATQDSYNQASYEFHVMQVKCVHEKVVQNDETYQNKLVIRESVHRRKVVFEPGDKVVIAPDFDNKQKTRKRKLDQTCSITRKVISMCSNNRTAKVK</sequence>
<protein>
    <submittedName>
        <fullName evidence="2">29802_t:CDS:1</fullName>
    </submittedName>
</protein>
<dbReference type="InterPro" id="IPR036397">
    <property type="entry name" value="RNaseH_sf"/>
</dbReference>
<dbReference type="InterPro" id="IPR012337">
    <property type="entry name" value="RNaseH-like_sf"/>
</dbReference>
<proteinExistence type="predicted"/>
<accession>A0ABN7WX97</accession>
<evidence type="ECO:0000259" key="1">
    <source>
        <dbReference type="PROSITE" id="PS50994"/>
    </source>
</evidence>
<feature type="domain" description="Integrase catalytic" evidence="1">
    <location>
        <begin position="32"/>
        <end position="89"/>
    </location>
</feature>
<dbReference type="Gene3D" id="3.30.420.10">
    <property type="entry name" value="Ribonuclease H-like superfamily/Ribonuclease H"/>
    <property type="match status" value="1"/>
</dbReference>
<name>A0ABN7WX97_GIGMA</name>
<dbReference type="PANTHER" id="PTHR46585">
    <property type="entry name" value="INTEGRASE CORE DOMAIN CONTAINING PROTEIN"/>
    <property type="match status" value="1"/>
</dbReference>
<keyword evidence="3" id="KW-1185">Reference proteome</keyword>
<feature type="non-terminal residue" evidence="2">
    <location>
        <position position="276"/>
    </location>
</feature>
<evidence type="ECO:0000313" key="3">
    <source>
        <dbReference type="Proteomes" id="UP000789901"/>
    </source>
</evidence>
<comment type="caution">
    <text evidence="2">The sequence shown here is derived from an EMBL/GenBank/DDBJ whole genome shotgun (WGS) entry which is preliminary data.</text>
</comment>
<dbReference type="Proteomes" id="UP000789901">
    <property type="component" value="Unassembled WGS sequence"/>
</dbReference>
<dbReference type="PROSITE" id="PS50994">
    <property type="entry name" value="INTEGRASE"/>
    <property type="match status" value="1"/>
</dbReference>
<organism evidence="2 3">
    <name type="scientific">Gigaspora margarita</name>
    <dbReference type="NCBI Taxonomy" id="4874"/>
    <lineage>
        <taxon>Eukaryota</taxon>
        <taxon>Fungi</taxon>
        <taxon>Fungi incertae sedis</taxon>
        <taxon>Mucoromycota</taxon>
        <taxon>Glomeromycotina</taxon>
        <taxon>Glomeromycetes</taxon>
        <taxon>Diversisporales</taxon>
        <taxon>Gigasporaceae</taxon>
        <taxon>Gigaspora</taxon>
    </lineage>
</organism>
<gene>
    <name evidence="2" type="ORF">GMARGA_LOCUS36294</name>
</gene>
<feature type="non-terminal residue" evidence="2">
    <location>
        <position position="1"/>
    </location>
</feature>
<evidence type="ECO:0000313" key="2">
    <source>
        <dbReference type="EMBL" id="CAG8842993.1"/>
    </source>
</evidence>